<reference evidence="2 3" key="1">
    <citation type="submission" date="2019-02" db="EMBL/GenBank/DDBJ databases">
        <title>The draft genome of Acinetobacter halotolerans strain JCM 31009.</title>
        <authorList>
            <person name="Qin J."/>
            <person name="Feng Y."/>
            <person name="Nemec A."/>
            <person name="Zong Z."/>
        </authorList>
    </citation>
    <scope>NUCLEOTIDE SEQUENCE [LARGE SCALE GENOMIC DNA]</scope>
    <source>
        <strain evidence="2 3">JCM 31009</strain>
    </source>
</reference>
<dbReference type="AlphaFoldDB" id="A0A4V2DAT9"/>
<accession>A0A4V2DAT9</accession>
<dbReference type="Proteomes" id="UP000292110">
    <property type="component" value="Unassembled WGS sequence"/>
</dbReference>
<keyword evidence="3" id="KW-1185">Reference proteome</keyword>
<dbReference type="InterPro" id="IPR012349">
    <property type="entry name" value="Split_barrel_FMN-bd"/>
</dbReference>
<proteinExistence type="predicted"/>
<dbReference type="PANTHER" id="PTHR34818">
    <property type="entry name" value="PROTEIN BLI-3"/>
    <property type="match status" value="1"/>
</dbReference>
<name>A0A4V2DAT9_9GAMM</name>
<dbReference type="Gene3D" id="2.30.110.10">
    <property type="entry name" value="Electron Transport, Fmn-binding Protein, Chain A"/>
    <property type="match status" value="1"/>
</dbReference>
<dbReference type="RefSeq" id="WP_130162307.1">
    <property type="nucleotide sequence ID" value="NZ_SGIM01000008.1"/>
</dbReference>
<sequence length="162" mass="18080">MNSTNKDYQELNQLLKDIKFAMITFITEEGHLHSIPMTTQNSEFNGIVWFLGSKKSELVKNIPYNPQVNLGYSNPSNNDYVSINGIAENVVDPVILDEIWSPTYEAFFEHGKSDPDIQLIRVACNGAQYWKGAGTLTTLYKLAKASVTGDSEELGTTKNITL</sequence>
<organism evidence="2 3">
    <name type="scientific">Acinetobacter halotolerans</name>
    <dbReference type="NCBI Taxonomy" id="1752076"/>
    <lineage>
        <taxon>Bacteria</taxon>
        <taxon>Pseudomonadati</taxon>
        <taxon>Pseudomonadota</taxon>
        <taxon>Gammaproteobacteria</taxon>
        <taxon>Moraxellales</taxon>
        <taxon>Moraxellaceae</taxon>
        <taxon>Acinetobacter</taxon>
    </lineage>
</organism>
<dbReference type="EMBL" id="SGIM01000008">
    <property type="protein sequence ID" value="RZF51603.1"/>
    <property type="molecule type" value="Genomic_DNA"/>
</dbReference>
<dbReference type="PANTHER" id="PTHR34818:SF1">
    <property type="entry name" value="PROTEIN BLI-3"/>
    <property type="match status" value="1"/>
</dbReference>
<comment type="caution">
    <text evidence="2">The sequence shown here is derived from an EMBL/GenBank/DDBJ whole genome shotgun (WGS) entry which is preliminary data.</text>
</comment>
<evidence type="ECO:0000313" key="2">
    <source>
        <dbReference type="EMBL" id="RZF51603.1"/>
    </source>
</evidence>
<evidence type="ECO:0000259" key="1">
    <source>
        <dbReference type="Pfam" id="PF16242"/>
    </source>
</evidence>
<dbReference type="Pfam" id="PF16242">
    <property type="entry name" value="Pyrid_ox_like"/>
    <property type="match status" value="1"/>
</dbReference>
<dbReference type="InterPro" id="IPR052917">
    <property type="entry name" value="Stress-Dev_Protein"/>
</dbReference>
<dbReference type="SUPFAM" id="SSF50475">
    <property type="entry name" value="FMN-binding split barrel"/>
    <property type="match status" value="1"/>
</dbReference>
<dbReference type="InterPro" id="IPR038725">
    <property type="entry name" value="YdaG_split_barrel_FMN-bd"/>
</dbReference>
<evidence type="ECO:0000313" key="3">
    <source>
        <dbReference type="Proteomes" id="UP000292110"/>
    </source>
</evidence>
<protein>
    <submittedName>
        <fullName evidence="2">General stress protein</fullName>
    </submittedName>
</protein>
<gene>
    <name evidence="2" type="ORF">EXE30_10305</name>
</gene>
<feature type="domain" description="General stress protein FMN-binding split barrel" evidence="1">
    <location>
        <begin position="8"/>
        <end position="151"/>
    </location>
</feature>